<feature type="domain" description="PAS" evidence="3">
    <location>
        <begin position="20"/>
        <end position="91"/>
    </location>
</feature>
<keyword evidence="5" id="KW-0808">Transferase</keyword>
<proteinExistence type="predicted"/>
<sequence length="766" mass="85174">MKFGKTGNATVIPSADLGARQGILAEFYEYAPAGYLILDFDGRILEANATAGTLLGMELAAQLKGQAFSGFVHAESAEAWEAHRNHVVERGEKHGVDLVLQPVDGKRIVARAECTPRPASGLCLMVLVDITQRVWVEDALRKSEQELAMINLGLERDVKARAADLHESEARFRILFEEAPDACFLIGLDGRFIDGNKSMERMVDYRREELVGQNLFESGLFHDNCFSMVAGSMLTLAEGRKVAPCELVLRRRDGSRVYVEVSGQAIRLQGERVVFFSAHDLTGHKETERKLAESEARFRLLFEEAPDACFLIDLDGRFVDGNKAVERQIGYSREELRGQSVFESAIFPPIAKQMAAERIGKLGRNEKVTPIEYVLQRKDGSEIQVEVTSMPILLQGKTVLLSTARDLSARKKTEQALQESEEKYRLLFESETDAVMLFDGETRQFIDVNDAAVQSYGYTREEFLKLTHFDITAEPEVANQVIRENLAGRPPSSVRSSHRRKDGTVFPVEIAGSSFSIKGRPVVCGVVRDITGRVKHEEEQQRSQKELRHLASELSLAEQRERQRIAAELHDGICQLLSSSNIRLAALREADGLSRATVQSIDKVSGIIEESLKQTRSLIFELSCPMLTELGLAAALEDLCSSMAHEYSARFEFRGEQRPLPLAMERKILLYRSARELLINVARHSEAEWACVELEREGGLVRLRVEDNGKGFDATSAGMGFSVSGGFGLFNLSEYLRHAGGEVLIDSGPGNGTRVTLSLPLEEQHG</sequence>
<reference evidence="5 6" key="1">
    <citation type="submission" date="2019-04" db="EMBL/GenBank/DDBJ databases">
        <authorList>
            <person name="Van Vliet M D."/>
        </authorList>
    </citation>
    <scope>NUCLEOTIDE SEQUENCE [LARGE SCALE GENOMIC DNA]</scope>
    <source>
        <strain evidence="5 6">F1</strain>
    </source>
</reference>
<dbReference type="Pfam" id="PF00989">
    <property type="entry name" value="PAS"/>
    <property type="match status" value="1"/>
</dbReference>
<organism evidence="5 6">
    <name type="scientific">Pontiella desulfatans</name>
    <dbReference type="NCBI Taxonomy" id="2750659"/>
    <lineage>
        <taxon>Bacteria</taxon>
        <taxon>Pseudomonadati</taxon>
        <taxon>Kiritimatiellota</taxon>
        <taxon>Kiritimatiellia</taxon>
        <taxon>Kiritimatiellales</taxon>
        <taxon>Pontiellaceae</taxon>
        <taxon>Pontiella</taxon>
    </lineage>
</organism>
<dbReference type="AlphaFoldDB" id="A0A6C2UAZ1"/>
<evidence type="ECO:0000259" key="2">
    <source>
        <dbReference type="PROSITE" id="PS50109"/>
    </source>
</evidence>
<dbReference type="PROSITE" id="PS50113">
    <property type="entry name" value="PAC"/>
    <property type="match status" value="2"/>
</dbReference>
<dbReference type="Pfam" id="PF02518">
    <property type="entry name" value="HATPase_c"/>
    <property type="match status" value="1"/>
</dbReference>
<dbReference type="InterPro" id="IPR013767">
    <property type="entry name" value="PAS_fold"/>
</dbReference>
<dbReference type="InterPro" id="IPR001610">
    <property type="entry name" value="PAC"/>
</dbReference>
<feature type="coiled-coil region" evidence="1">
    <location>
        <begin position="533"/>
        <end position="560"/>
    </location>
</feature>
<dbReference type="Pfam" id="PF13426">
    <property type="entry name" value="PAS_9"/>
    <property type="match status" value="3"/>
</dbReference>
<dbReference type="PANTHER" id="PTHR44757">
    <property type="entry name" value="DIGUANYLATE CYCLASE DGCP"/>
    <property type="match status" value="1"/>
</dbReference>
<keyword evidence="1" id="KW-0175">Coiled coil</keyword>
<dbReference type="InterPro" id="IPR011712">
    <property type="entry name" value="Sig_transdc_His_kin_sub3_dim/P"/>
</dbReference>
<dbReference type="InterPro" id="IPR035965">
    <property type="entry name" value="PAS-like_dom_sf"/>
</dbReference>
<keyword evidence="5" id="KW-0418">Kinase</keyword>
<protein>
    <submittedName>
        <fullName evidence="5">Sporulation kinase E</fullName>
    </submittedName>
</protein>
<feature type="domain" description="PAS" evidence="3">
    <location>
        <begin position="420"/>
        <end position="464"/>
    </location>
</feature>
<feature type="domain" description="PAS" evidence="3">
    <location>
        <begin position="168"/>
        <end position="216"/>
    </location>
</feature>
<dbReference type="InterPro" id="IPR003594">
    <property type="entry name" value="HATPase_dom"/>
</dbReference>
<evidence type="ECO:0000313" key="5">
    <source>
        <dbReference type="EMBL" id="VGO17298.1"/>
    </source>
</evidence>
<dbReference type="InterPro" id="IPR005467">
    <property type="entry name" value="His_kinase_dom"/>
</dbReference>
<accession>A0A6C2UAZ1</accession>
<evidence type="ECO:0000259" key="3">
    <source>
        <dbReference type="PROSITE" id="PS50112"/>
    </source>
</evidence>
<feature type="domain" description="PAS" evidence="3">
    <location>
        <begin position="294"/>
        <end position="348"/>
    </location>
</feature>
<dbReference type="PANTHER" id="PTHR44757:SF2">
    <property type="entry name" value="BIOFILM ARCHITECTURE MAINTENANCE PROTEIN MBAA"/>
    <property type="match status" value="1"/>
</dbReference>
<dbReference type="GO" id="GO:0000155">
    <property type="term" value="F:phosphorelay sensor kinase activity"/>
    <property type="evidence" value="ECO:0007669"/>
    <property type="project" value="InterPro"/>
</dbReference>
<dbReference type="Pfam" id="PF07730">
    <property type="entry name" value="HisKA_3"/>
    <property type="match status" value="1"/>
</dbReference>
<name>A0A6C2UAZ1_PONDE</name>
<dbReference type="PROSITE" id="PS50112">
    <property type="entry name" value="PAS"/>
    <property type="match status" value="4"/>
</dbReference>
<dbReference type="EMBL" id="CAAHFG010000004">
    <property type="protein sequence ID" value="VGO17298.1"/>
    <property type="molecule type" value="Genomic_DNA"/>
</dbReference>
<dbReference type="Gene3D" id="1.20.5.1930">
    <property type="match status" value="1"/>
</dbReference>
<dbReference type="SUPFAM" id="SSF55785">
    <property type="entry name" value="PYP-like sensor domain (PAS domain)"/>
    <property type="match status" value="4"/>
</dbReference>
<dbReference type="NCBIfam" id="TIGR00229">
    <property type="entry name" value="sensory_box"/>
    <property type="match status" value="4"/>
</dbReference>
<feature type="domain" description="PAC" evidence="4">
    <location>
        <begin position="243"/>
        <end position="293"/>
    </location>
</feature>
<gene>
    <name evidence="5" type="primary">kinE_3</name>
    <name evidence="5" type="ORF">PDESU_05894</name>
</gene>
<evidence type="ECO:0000256" key="1">
    <source>
        <dbReference type="SAM" id="Coils"/>
    </source>
</evidence>
<dbReference type="GO" id="GO:0006355">
    <property type="term" value="P:regulation of DNA-templated transcription"/>
    <property type="evidence" value="ECO:0007669"/>
    <property type="project" value="InterPro"/>
</dbReference>
<dbReference type="SMART" id="SM00387">
    <property type="entry name" value="HATPase_c"/>
    <property type="match status" value="1"/>
</dbReference>
<dbReference type="Proteomes" id="UP000366872">
    <property type="component" value="Unassembled WGS sequence"/>
</dbReference>
<dbReference type="PROSITE" id="PS50109">
    <property type="entry name" value="HIS_KIN"/>
    <property type="match status" value="1"/>
</dbReference>
<dbReference type="InterPro" id="IPR000014">
    <property type="entry name" value="PAS"/>
</dbReference>
<dbReference type="InterPro" id="IPR036890">
    <property type="entry name" value="HATPase_C_sf"/>
</dbReference>
<dbReference type="GO" id="GO:0046983">
    <property type="term" value="F:protein dimerization activity"/>
    <property type="evidence" value="ECO:0007669"/>
    <property type="project" value="InterPro"/>
</dbReference>
<feature type="domain" description="Histidine kinase" evidence="2">
    <location>
        <begin position="564"/>
        <end position="763"/>
    </location>
</feature>
<dbReference type="SMART" id="SM00091">
    <property type="entry name" value="PAS"/>
    <property type="match status" value="4"/>
</dbReference>
<dbReference type="InterPro" id="IPR000700">
    <property type="entry name" value="PAS-assoc_C"/>
</dbReference>
<keyword evidence="6" id="KW-1185">Reference proteome</keyword>
<feature type="domain" description="PAC" evidence="4">
    <location>
        <begin position="369"/>
        <end position="419"/>
    </location>
</feature>
<dbReference type="CDD" id="cd16917">
    <property type="entry name" value="HATPase_UhpB-NarQ-NarX-like"/>
    <property type="match status" value="1"/>
</dbReference>
<dbReference type="InterPro" id="IPR052155">
    <property type="entry name" value="Biofilm_reg_signaling"/>
</dbReference>
<dbReference type="SUPFAM" id="SSF55874">
    <property type="entry name" value="ATPase domain of HSP90 chaperone/DNA topoisomerase II/histidine kinase"/>
    <property type="match status" value="1"/>
</dbReference>
<evidence type="ECO:0000313" key="6">
    <source>
        <dbReference type="Proteomes" id="UP000366872"/>
    </source>
</evidence>
<dbReference type="SMART" id="SM00086">
    <property type="entry name" value="PAC"/>
    <property type="match status" value="4"/>
</dbReference>
<dbReference type="CDD" id="cd00130">
    <property type="entry name" value="PAS"/>
    <property type="match status" value="4"/>
</dbReference>
<dbReference type="Gene3D" id="3.30.565.10">
    <property type="entry name" value="Histidine kinase-like ATPase, C-terminal domain"/>
    <property type="match status" value="1"/>
</dbReference>
<dbReference type="GO" id="GO:0016020">
    <property type="term" value="C:membrane"/>
    <property type="evidence" value="ECO:0007669"/>
    <property type="project" value="InterPro"/>
</dbReference>
<evidence type="ECO:0000259" key="4">
    <source>
        <dbReference type="PROSITE" id="PS50113"/>
    </source>
</evidence>
<dbReference type="Gene3D" id="3.30.450.20">
    <property type="entry name" value="PAS domain"/>
    <property type="match status" value="4"/>
</dbReference>